<feature type="transmembrane region" description="Helical" evidence="1">
    <location>
        <begin position="21"/>
        <end position="44"/>
    </location>
</feature>
<dbReference type="Proteomes" id="UP000572051">
    <property type="component" value="Unassembled WGS sequence"/>
</dbReference>
<protein>
    <recommendedName>
        <fullName evidence="2">DUF4097 domain-containing protein</fullName>
    </recommendedName>
</protein>
<gene>
    <name evidence="3" type="ORF">HNR10_006057</name>
</gene>
<keyword evidence="4" id="KW-1185">Reference proteome</keyword>
<reference evidence="3 4" key="1">
    <citation type="submission" date="2020-07" db="EMBL/GenBank/DDBJ databases">
        <title>Sequencing the genomes of 1000 actinobacteria strains.</title>
        <authorList>
            <person name="Klenk H.-P."/>
        </authorList>
    </citation>
    <scope>NUCLEOTIDE SEQUENCE [LARGE SCALE GENOMIC DNA]</scope>
    <source>
        <strain evidence="3 4">DSM 44442</strain>
    </source>
</reference>
<name>A0A7Z0JDC5_9ACTN</name>
<sequence length="322" mass="32454">MTFKARGLYASSSKEPRRSRVGLWLVLGLVLVAAVGAVTAVAVLGRVGLDRGSQVETFDAPTAVEIENETGGEVEFAGGTGPEMVLERQMHGSPLKEPVDEVEENEGQVNVEAHCEGVPFIGQCSVDYMIAVPEGTAVSVETISGPITVSNVDGVLDLSTTSGRVDVDGNVGDVAVETTSGSVELAGVEGSANVETTSGSVTAAGSGESLDVSTVSGSLDLAEFGADVVEAESTSGSVTVGGGFTTAEVSTTSGNIEVATEDAFDLLSLDTVSGSSDVEVPDGTYRITGESVSGGRSIGVETSSDAEAHIDANAISGSLTVN</sequence>
<proteinExistence type="predicted"/>
<accession>A0A7Z0JDC5</accession>
<dbReference type="RefSeq" id="WP_179829353.1">
    <property type="nucleotide sequence ID" value="NZ_JACCFS010000001.1"/>
</dbReference>
<comment type="caution">
    <text evidence="3">The sequence shown here is derived from an EMBL/GenBank/DDBJ whole genome shotgun (WGS) entry which is preliminary data.</text>
</comment>
<evidence type="ECO:0000256" key="1">
    <source>
        <dbReference type="SAM" id="Phobius"/>
    </source>
</evidence>
<keyword evidence="1" id="KW-0472">Membrane</keyword>
<keyword evidence="1" id="KW-0812">Transmembrane</keyword>
<evidence type="ECO:0000313" key="4">
    <source>
        <dbReference type="Proteomes" id="UP000572051"/>
    </source>
</evidence>
<keyword evidence="1" id="KW-1133">Transmembrane helix</keyword>
<feature type="domain" description="DUF4097" evidence="2">
    <location>
        <begin position="136"/>
        <end position="240"/>
    </location>
</feature>
<dbReference type="EMBL" id="JACCFS010000001">
    <property type="protein sequence ID" value="NYJ38176.1"/>
    <property type="molecule type" value="Genomic_DNA"/>
</dbReference>
<dbReference type="InterPro" id="IPR025164">
    <property type="entry name" value="Toastrack_DUF4097"/>
</dbReference>
<evidence type="ECO:0000259" key="2">
    <source>
        <dbReference type="Pfam" id="PF13349"/>
    </source>
</evidence>
<evidence type="ECO:0000313" key="3">
    <source>
        <dbReference type="EMBL" id="NYJ38176.1"/>
    </source>
</evidence>
<organism evidence="3 4">
    <name type="scientific">Nocardiopsis aegyptia</name>
    <dbReference type="NCBI Taxonomy" id="220378"/>
    <lineage>
        <taxon>Bacteria</taxon>
        <taxon>Bacillati</taxon>
        <taxon>Actinomycetota</taxon>
        <taxon>Actinomycetes</taxon>
        <taxon>Streptosporangiales</taxon>
        <taxon>Nocardiopsidaceae</taxon>
        <taxon>Nocardiopsis</taxon>
    </lineage>
</organism>
<dbReference type="Pfam" id="PF13349">
    <property type="entry name" value="DUF4097"/>
    <property type="match status" value="1"/>
</dbReference>
<dbReference type="AlphaFoldDB" id="A0A7Z0JDC5"/>